<dbReference type="GO" id="GO:0005814">
    <property type="term" value="C:centriole"/>
    <property type="evidence" value="ECO:0007669"/>
    <property type="project" value="TreeGrafter"/>
</dbReference>
<feature type="compositionally biased region" description="Pro residues" evidence="1">
    <location>
        <begin position="312"/>
        <end position="323"/>
    </location>
</feature>
<dbReference type="AlphaFoldDB" id="A0AAD5SN22"/>
<dbReference type="EMBL" id="JADGJD010000138">
    <property type="protein sequence ID" value="KAJ3054430.1"/>
    <property type="molecule type" value="Genomic_DNA"/>
</dbReference>
<feature type="compositionally biased region" description="Basic and acidic residues" evidence="1">
    <location>
        <begin position="175"/>
        <end position="192"/>
    </location>
</feature>
<dbReference type="GO" id="GO:0000278">
    <property type="term" value="P:mitotic cell cycle"/>
    <property type="evidence" value="ECO:0007669"/>
    <property type="project" value="TreeGrafter"/>
</dbReference>
<feature type="region of interest" description="Disordered" evidence="1">
    <location>
        <begin position="125"/>
        <end position="160"/>
    </location>
</feature>
<feature type="compositionally biased region" description="Basic and acidic residues" evidence="1">
    <location>
        <begin position="252"/>
        <end position="270"/>
    </location>
</feature>
<dbReference type="GO" id="GO:0036064">
    <property type="term" value="C:ciliary basal body"/>
    <property type="evidence" value="ECO:0007669"/>
    <property type="project" value="TreeGrafter"/>
</dbReference>
<feature type="region of interest" description="Disordered" evidence="1">
    <location>
        <begin position="218"/>
        <end position="349"/>
    </location>
</feature>
<evidence type="ECO:0000256" key="1">
    <source>
        <dbReference type="SAM" id="MobiDB-lite"/>
    </source>
</evidence>
<feature type="compositionally biased region" description="Basic and acidic residues" evidence="1">
    <location>
        <begin position="17"/>
        <end position="29"/>
    </location>
</feature>
<evidence type="ECO:0000313" key="2">
    <source>
        <dbReference type="EMBL" id="KAJ3054430.1"/>
    </source>
</evidence>
<dbReference type="Proteomes" id="UP001212841">
    <property type="component" value="Unassembled WGS sequence"/>
</dbReference>
<dbReference type="GO" id="GO:0007020">
    <property type="term" value="P:microtubule nucleation"/>
    <property type="evidence" value="ECO:0007669"/>
    <property type="project" value="TreeGrafter"/>
</dbReference>
<name>A0AAD5SN22_9FUNG</name>
<feature type="compositionally biased region" description="Polar residues" evidence="1">
    <location>
        <begin position="145"/>
        <end position="160"/>
    </location>
</feature>
<dbReference type="GO" id="GO:0000922">
    <property type="term" value="C:spindle pole"/>
    <property type="evidence" value="ECO:0007669"/>
    <property type="project" value="TreeGrafter"/>
</dbReference>
<dbReference type="GO" id="GO:0043015">
    <property type="term" value="F:gamma-tubulin binding"/>
    <property type="evidence" value="ECO:0007669"/>
    <property type="project" value="TreeGrafter"/>
</dbReference>
<comment type="caution">
    <text evidence="2">The sequence shown here is derived from an EMBL/GenBank/DDBJ whole genome shotgun (WGS) entry which is preliminary data.</text>
</comment>
<sequence length="518" mass="56732">MDVAAKDRSRSTNAISRDNRTVARPEVDAPRPSLAPQKAFEKPAAPKGREYMDMFSPVGSKEKVTIPNLKRLTMSKLSNQITPAAPTAEDIEKSAPNPLPKKEHLLRNVQSESVLDMFSPLAASKTSAASKLNTPTPSAEVDSVLPTSPTGRSLRKTQTVSSLMERFRAGAMRVPVKDDDRSGAALDEDRGLGGRTSLGLSNGATAYSRLGRMTSHGTLGRRSVIDEDDPFGDTSAGVEQPKLSLSRSTEALMERLDQEEHKGEGGREDSGVVGYATISGTRDVSVRGRPSLSSFLERAMEEKQRAVGDATTPPPASPPPPTETLPRSPVRSPAKSETTPLADEFGDRLPIQDMKDRIFERLSIALSPKRESIGGLVGTEELKNVSPRLTPPKPQAQQPYQSPVKLSKIPVATPSSPPIVEEEMNGGVGGEGYAVGQEQGQGQGIQYRILEGIVEECLQEFRMQVREDIRDMHLELLRQFQIQKNEIEDMFRQYSPTEAMVREVNALREENARLRRNY</sequence>
<accession>A0AAD5SN22</accession>
<gene>
    <name evidence="2" type="ORF">HK097_001835</name>
</gene>
<feature type="region of interest" description="Disordered" evidence="1">
    <location>
        <begin position="1"/>
        <end position="52"/>
    </location>
</feature>
<evidence type="ECO:0000313" key="3">
    <source>
        <dbReference type="Proteomes" id="UP001212841"/>
    </source>
</evidence>
<proteinExistence type="predicted"/>
<reference evidence="2" key="1">
    <citation type="submission" date="2020-05" db="EMBL/GenBank/DDBJ databases">
        <title>Phylogenomic resolution of chytrid fungi.</title>
        <authorList>
            <person name="Stajich J.E."/>
            <person name="Amses K."/>
            <person name="Simmons R."/>
            <person name="Seto K."/>
            <person name="Myers J."/>
            <person name="Bonds A."/>
            <person name="Quandt C.A."/>
            <person name="Barry K."/>
            <person name="Liu P."/>
            <person name="Grigoriev I."/>
            <person name="Longcore J.E."/>
            <person name="James T.Y."/>
        </authorList>
    </citation>
    <scope>NUCLEOTIDE SEQUENCE</scope>
    <source>
        <strain evidence="2">JEL0318</strain>
    </source>
</reference>
<feature type="region of interest" description="Disordered" evidence="1">
    <location>
        <begin position="174"/>
        <end position="202"/>
    </location>
</feature>
<dbReference type="InterPro" id="IPR052818">
    <property type="entry name" value="NEDD1_Spindle_Assembly"/>
</dbReference>
<dbReference type="PANTHER" id="PTHR44414:SF1">
    <property type="entry name" value="PROTEIN NEDD1"/>
    <property type="match status" value="1"/>
</dbReference>
<keyword evidence="3" id="KW-1185">Reference proteome</keyword>
<feature type="region of interest" description="Disordered" evidence="1">
    <location>
        <begin position="384"/>
        <end position="403"/>
    </location>
</feature>
<protein>
    <submittedName>
        <fullName evidence="2">Uncharacterized protein</fullName>
    </submittedName>
</protein>
<dbReference type="GO" id="GO:0005737">
    <property type="term" value="C:cytoplasm"/>
    <property type="evidence" value="ECO:0007669"/>
    <property type="project" value="TreeGrafter"/>
</dbReference>
<feature type="region of interest" description="Disordered" evidence="1">
    <location>
        <begin position="80"/>
        <end position="102"/>
    </location>
</feature>
<dbReference type="PANTHER" id="PTHR44414">
    <property type="entry name" value="PROTEIN NEDD1"/>
    <property type="match status" value="1"/>
</dbReference>
<feature type="compositionally biased region" description="Basic and acidic residues" evidence="1">
    <location>
        <begin position="1"/>
        <end position="10"/>
    </location>
</feature>
<organism evidence="2 3">
    <name type="scientific">Rhizophlyctis rosea</name>
    <dbReference type="NCBI Taxonomy" id="64517"/>
    <lineage>
        <taxon>Eukaryota</taxon>
        <taxon>Fungi</taxon>
        <taxon>Fungi incertae sedis</taxon>
        <taxon>Chytridiomycota</taxon>
        <taxon>Chytridiomycota incertae sedis</taxon>
        <taxon>Chytridiomycetes</taxon>
        <taxon>Rhizophlyctidales</taxon>
        <taxon>Rhizophlyctidaceae</taxon>
        <taxon>Rhizophlyctis</taxon>
    </lineage>
</organism>